<name>A0AAD7FLE4_9AGAR</name>
<evidence type="ECO:0000313" key="2">
    <source>
        <dbReference type="Proteomes" id="UP001221142"/>
    </source>
</evidence>
<dbReference type="SUPFAM" id="SSF52047">
    <property type="entry name" value="RNI-like"/>
    <property type="match status" value="1"/>
</dbReference>
<dbReference type="Proteomes" id="UP001221142">
    <property type="component" value="Unassembled WGS sequence"/>
</dbReference>
<organism evidence="1 2">
    <name type="scientific">Roridomyces roridus</name>
    <dbReference type="NCBI Taxonomy" id="1738132"/>
    <lineage>
        <taxon>Eukaryota</taxon>
        <taxon>Fungi</taxon>
        <taxon>Dikarya</taxon>
        <taxon>Basidiomycota</taxon>
        <taxon>Agaricomycotina</taxon>
        <taxon>Agaricomycetes</taxon>
        <taxon>Agaricomycetidae</taxon>
        <taxon>Agaricales</taxon>
        <taxon>Marasmiineae</taxon>
        <taxon>Mycenaceae</taxon>
        <taxon>Roridomyces</taxon>
    </lineage>
</organism>
<evidence type="ECO:0008006" key="3">
    <source>
        <dbReference type="Google" id="ProtNLM"/>
    </source>
</evidence>
<gene>
    <name evidence="1" type="ORF">FB45DRAFT_1060346</name>
</gene>
<sequence>MTKYALSPVPWTEPKDYASLSACALVSRSFREPFQRQLFRSLTFLYENGQLGVEGFLELSFSNARLATYIHALHLCDVSFFREDQRAPLEKFFPLLKDLTHLGLAFMYVDMGWVACPAAFRAIVVDLLSLPSLKFLALHNCRGVPSSIIRHALLSYEQVSLMNVGIAGEEGEEVFPYQRRGTASPLCRLFVRYTQMTSMAVPVNALILTAASAGSFNLRQFEITAFDSTTDTFGDSEPLVESCSLSLEHLMLHFQYPRAKNFDKSLPLPSTPNLRIRTLTISSKNCIGICILRTLARLPASLPNIEQINILLEHPSQDYLTASGKAELSALYDQVDGILVNLARLCELHICWIQDAQVSSRGVGATTAARLPLVHGAGKLKFSSKETGWIMESPFFRPHLPGAAK</sequence>
<keyword evidence="2" id="KW-1185">Reference proteome</keyword>
<dbReference type="AlphaFoldDB" id="A0AAD7FLE4"/>
<accession>A0AAD7FLE4</accession>
<reference evidence="1" key="1">
    <citation type="submission" date="2023-03" db="EMBL/GenBank/DDBJ databases">
        <title>Massive genome expansion in bonnet fungi (Mycena s.s.) driven by repeated elements and novel gene families across ecological guilds.</title>
        <authorList>
            <consortium name="Lawrence Berkeley National Laboratory"/>
            <person name="Harder C.B."/>
            <person name="Miyauchi S."/>
            <person name="Viragh M."/>
            <person name="Kuo A."/>
            <person name="Thoen E."/>
            <person name="Andreopoulos B."/>
            <person name="Lu D."/>
            <person name="Skrede I."/>
            <person name="Drula E."/>
            <person name="Henrissat B."/>
            <person name="Morin E."/>
            <person name="Kohler A."/>
            <person name="Barry K."/>
            <person name="LaButti K."/>
            <person name="Morin E."/>
            <person name="Salamov A."/>
            <person name="Lipzen A."/>
            <person name="Mereny Z."/>
            <person name="Hegedus B."/>
            <person name="Baldrian P."/>
            <person name="Stursova M."/>
            <person name="Weitz H."/>
            <person name="Taylor A."/>
            <person name="Grigoriev I.V."/>
            <person name="Nagy L.G."/>
            <person name="Martin F."/>
            <person name="Kauserud H."/>
        </authorList>
    </citation>
    <scope>NUCLEOTIDE SEQUENCE</scope>
    <source>
        <strain evidence="1">9284</strain>
    </source>
</reference>
<protein>
    <recommendedName>
        <fullName evidence="3">F-box domain-containing protein</fullName>
    </recommendedName>
</protein>
<evidence type="ECO:0000313" key="1">
    <source>
        <dbReference type="EMBL" id="KAJ7625694.1"/>
    </source>
</evidence>
<comment type="caution">
    <text evidence="1">The sequence shown here is derived from an EMBL/GenBank/DDBJ whole genome shotgun (WGS) entry which is preliminary data.</text>
</comment>
<proteinExistence type="predicted"/>
<dbReference type="EMBL" id="JARKIF010000012">
    <property type="protein sequence ID" value="KAJ7625694.1"/>
    <property type="molecule type" value="Genomic_DNA"/>
</dbReference>